<proteinExistence type="predicted"/>
<organism evidence="1 2">
    <name type="scientific">Bifidobacterium anseris</name>
    <dbReference type="NCBI Taxonomy" id="2020963"/>
    <lineage>
        <taxon>Bacteria</taxon>
        <taxon>Bacillati</taxon>
        <taxon>Actinomycetota</taxon>
        <taxon>Actinomycetes</taxon>
        <taxon>Bifidobacteriales</taxon>
        <taxon>Bifidobacteriaceae</taxon>
        <taxon>Bifidobacterium</taxon>
    </lineage>
</organism>
<name>A0A2N5IYM8_9BIFI</name>
<comment type="caution">
    <text evidence="1">The sequence shown here is derived from an EMBL/GenBank/DDBJ whole genome shotgun (WGS) entry which is preliminary data.</text>
</comment>
<evidence type="ECO:0000313" key="2">
    <source>
        <dbReference type="Proteomes" id="UP000234935"/>
    </source>
</evidence>
<dbReference type="Pfam" id="PF18143">
    <property type="entry name" value="HAD_SAK_2"/>
    <property type="match status" value="1"/>
</dbReference>
<evidence type="ECO:0000313" key="1">
    <source>
        <dbReference type="EMBL" id="PLS27054.1"/>
    </source>
</evidence>
<accession>A0A2N5IYM8</accession>
<sequence length="214" mass="23795">MTMNDGQKPQRSRAVVYTDFDGVLNAFANADARADAETTFALDGEAVVPAGSMAYPVHWSRELAADMVALAHDGTIELVWLSTWQPYTPALNATLGWDGRDVRTALWYDPVTGTGLRDGKLRAVVRRIGIEDDAMTPTPIVWIDDEECTVRAKQVIESAGPLFPVLAVRPDSRIGISRRQWRLIREFIDDPMAFPTFALDVEPSVIEREAHWGL</sequence>
<protein>
    <submittedName>
        <fullName evidence="1">Uncharacterized protein</fullName>
    </submittedName>
</protein>
<reference evidence="1 2" key="1">
    <citation type="submission" date="2017-07" db="EMBL/GenBank/DDBJ databases">
        <title>Bifidobacterium novel species.</title>
        <authorList>
            <person name="Lugli G.A."/>
            <person name="Milani C."/>
            <person name="Duranti S."/>
            <person name="Mangifesta M."/>
        </authorList>
    </citation>
    <scope>NUCLEOTIDE SEQUENCE [LARGE SCALE GENOMIC DNA]</scope>
    <source>
        <strain evidence="2">Goo31D</strain>
    </source>
</reference>
<keyword evidence="2" id="KW-1185">Reference proteome</keyword>
<gene>
    <name evidence="1" type="ORF">CGZ88_1539</name>
</gene>
<dbReference type="RefSeq" id="WP_243390108.1">
    <property type="nucleotide sequence ID" value="NZ_NMYC01000005.1"/>
</dbReference>
<dbReference type="Proteomes" id="UP000234935">
    <property type="component" value="Unassembled WGS sequence"/>
</dbReference>
<dbReference type="EMBL" id="NMYC01000005">
    <property type="protein sequence ID" value="PLS27054.1"/>
    <property type="molecule type" value="Genomic_DNA"/>
</dbReference>
<dbReference type="AlphaFoldDB" id="A0A2N5IYM8"/>